<evidence type="ECO:0000256" key="6">
    <source>
        <dbReference type="ARBA" id="ARBA00022838"/>
    </source>
</evidence>
<keyword evidence="9" id="KW-0137">Centromere</keyword>
<keyword evidence="3" id="KW-0158">Chromosome</keyword>
<evidence type="ECO:0000256" key="1">
    <source>
        <dbReference type="ARBA" id="ARBA00004123"/>
    </source>
</evidence>
<dbReference type="Proteomes" id="UP001165082">
    <property type="component" value="Unassembled WGS sequence"/>
</dbReference>
<dbReference type="OrthoDB" id="189575at2759"/>
<accession>A0A9W7F6J4</accession>
<comment type="caution">
    <text evidence="10">The sequence shown here is derived from an EMBL/GenBank/DDBJ whole genome shotgun (WGS) entry which is preliminary data.</text>
</comment>
<keyword evidence="6" id="KW-0995">Kinetochore</keyword>
<evidence type="ECO:0000256" key="7">
    <source>
        <dbReference type="ARBA" id="ARBA00023242"/>
    </source>
</evidence>
<organism evidence="10 11">
    <name type="scientific">Triparma retinervis</name>
    <dbReference type="NCBI Taxonomy" id="2557542"/>
    <lineage>
        <taxon>Eukaryota</taxon>
        <taxon>Sar</taxon>
        <taxon>Stramenopiles</taxon>
        <taxon>Ochrophyta</taxon>
        <taxon>Bolidophyceae</taxon>
        <taxon>Parmales</taxon>
        <taxon>Triparmaceae</taxon>
        <taxon>Triparma</taxon>
    </lineage>
</organism>
<dbReference type="Pfam" id="PF03980">
    <property type="entry name" value="Nnf1"/>
    <property type="match status" value="1"/>
</dbReference>
<gene>
    <name evidence="10" type="ORF">TrRE_jg10089</name>
</gene>
<evidence type="ECO:0000256" key="9">
    <source>
        <dbReference type="ARBA" id="ARBA00023328"/>
    </source>
</evidence>
<reference evidence="10" key="1">
    <citation type="submission" date="2022-07" db="EMBL/GenBank/DDBJ databases">
        <title>Genome analysis of Parmales, a sister group of diatoms, reveals the evolutionary specialization of diatoms from phago-mixotrophs to photoautotrophs.</title>
        <authorList>
            <person name="Ban H."/>
            <person name="Sato S."/>
            <person name="Yoshikawa S."/>
            <person name="Kazumasa Y."/>
            <person name="Nakamura Y."/>
            <person name="Ichinomiya M."/>
            <person name="Saitoh K."/>
            <person name="Sato N."/>
            <person name="Blanc-Mathieu R."/>
            <person name="Endo H."/>
            <person name="Kuwata A."/>
            <person name="Ogata H."/>
        </authorList>
    </citation>
    <scope>NUCLEOTIDE SEQUENCE</scope>
</reference>
<evidence type="ECO:0000256" key="4">
    <source>
        <dbReference type="ARBA" id="ARBA00022618"/>
    </source>
</evidence>
<dbReference type="AlphaFoldDB" id="A0A9W7F6J4"/>
<dbReference type="GO" id="GO:0005634">
    <property type="term" value="C:nucleus"/>
    <property type="evidence" value="ECO:0007669"/>
    <property type="project" value="UniProtKB-SubCell"/>
</dbReference>
<sequence length="185" mass="20287">MSALSDSTNMPEAVRTNKLKTVMGKALGETRKVINEDVVKSIYGDLATPELTELVTSVMEQVNERVSVEFDSIVASHDINKKLLKLEELIEKAGTENGETVNSAAFASLLPDGVTPQDVLRMNTHEMKLAERERLIAEVAALDKANDAVVGEIEDGKQQLAVKLQEIETQRLEMQKTADICTMSS</sequence>
<evidence type="ECO:0000256" key="3">
    <source>
        <dbReference type="ARBA" id="ARBA00022454"/>
    </source>
</evidence>
<dbReference type="GO" id="GO:0051301">
    <property type="term" value="P:cell division"/>
    <property type="evidence" value="ECO:0007669"/>
    <property type="project" value="UniProtKB-KW"/>
</dbReference>
<keyword evidence="11" id="KW-1185">Reference proteome</keyword>
<evidence type="ECO:0000256" key="2">
    <source>
        <dbReference type="ARBA" id="ARBA00004629"/>
    </source>
</evidence>
<comment type="subcellular location">
    <subcellularLocation>
        <location evidence="2">Chromosome</location>
        <location evidence="2">Centromere</location>
        <location evidence="2">Kinetochore</location>
    </subcellularLocation>
    <subcellularLocation>
        <location evidence="1">Nucleus</location>
    </subcellularLocation>
</comment>
<evidence type="ECO:0000256" key="8">
    <source>
        <dbReference type="ARBA" id="ARBA00023306"/>
    </source>
</evidence>
<keyword evidence="4" id="KW-0132">Cell division</keyword>
<keyword evidence="8" id="KW-0131">Cell cycle</keyword>
<keyword evidence="7" id="KW-0539">Nucleus</keyword>
<name>A0A9W7F6J4_9STRA</name>
<dbReference type="InterPro" id="IPR007128">
    <property type="entry name" value="PMF1/Nnf1"/>
</dbReference>
<protein>
    <submittedName>
        <fullName evidence="10">Uncharacterized protein</fullName>
    </submittedName>
</protein>
<dbReference type="GO" id="GO:0000444">
    <property type="term" value="C:MIS12/MIND type complex"/>
    <property type="evidence" value="ECO:0007669"/>
    <property type="project" value="InterPro"/>
</dbReference>
<keyword evidence="5" id="KW-0498">Mitosis</keyword>
<evidence type="ECO:0000256" key="5">
    <source>
        <dbReference type="ARBA" id="ARBA00022776"/>
    </source>
</evidence>
<dbReference type="EMBL" id="BRXZ01000104">
    <property type="protein sequence ID" value="GMI05169.1"/>
    <property type="molecule type" value="Genomic_DNA"/>
</dbReference>
<evidence type="ECO:0000313" key="10">
    <source>
        <dbReference type="EMBL" id="GMI05169.1"/>
    </source>
</evidence>
<proteinExistence type="predicted"/>
<evidence type="ECO:0000313" key="11">
    <source>
        <dbReference type="Proteomes" id="UP001165082"/>
    </source>
</evidence>